<dbReference type="GO" id="GO:0006879">
    <property type="term" value="P:intracellular iron ion homeostasis"/>
    <property type="evidence" value="ECO:0007669"/>
    <property type="project" value="TreeGrafter"/>
</dbReference>
<dbReference type="Pfam" id="PF08030">
    <property type="entry name" value="NAD_binding_6"/>
    <property type="match status" value="1"/>
</dbReference>
<proteinExistence type="predicted"/>
<dbReference type="PANTHER" id="PTHR32361">
    <property type="entry name" value="FERRIC/CUPRIC REDUCTASE TRANSMEMBRANE COMPONENT"/>
    <property type="match status" value="1"/>
</dbReference>
<feature type="domain" description="Ferric reductase NAD binding" evidence="3">
    <location>
        <begin position="37"/>
        <end position="181"/>
    </location>
</feature>
<evidence type="ECO:0000259" key="3">
    <source>
        <dbReference type="Pfam" id="PF08030"/>
    </source>
</evidence>
<dbReference type="InterPro" id="IPR013121">
    <property type="entry name" value="Fe_red_NAD-bd_6"/>
</dbReference>
<protein>
    <submittedName>
        <fullName evidence="4">FAD-binding FR-type domain-containing protein</fullName>
    </submittedName>
</protein>
<dbReference type="GO" id="GO:0006826">
    <property type="term" value="P:iron ion transport"/>
    <property type="evidence" value="ECO:0007669"/>
    <property type="project" value="TreeGrafter"/>
</dbReference>
<keyword evidence="5" id="KW-1185">Reference proteome</keyword>
<reference evidence="4" key="1">
    <citation type="submission" date="2020-05" db="EMBL/GenBank/DDBJ databases">
        <title>Mycena genomes resolve the evolution of fungal bioluminescence.</title>
        <authorList>
            <person name="Tsai I.J."/>
        </authorList>
    </citation>
    <scope>NUCLEOTIDE SEQUENCE</scope>
    <source>
        <strain evidence="4">CCC161011</strain>
    </source>
</reference>
<comment type="caution">
    <text evidence="4">The sequence shown here is derived from an EMBL/GenBank/DDBJ whole genome shotgun (WGS) entry which is preliminary data.</text>
</comment>
<accession>A0A8H6X3Y6</accession>
<dbReference type="Gene3D" id="3.40.50.80">
    <property type="entry name" value="Nucleotide-binding domain of ferredoxin-NADP reductase (FNR) module"/>
    <property type="match status" value="1"/>
</dbReference>
<name>A0A8H6X3Y6_9AGAR</name>
<dbReference type="AlphaFoldDB" id="A0A8H6X3Y6"/>
<keyword evidence="1" id="KW-0813">Transport</keyword>
<evidence type="ECO:0000256" key="2">
    <source>
        <dbReference type="ARBA" id="ARBA00023002"/>
    </source>
</evidence>
<sequence length="219" mass="24032">MVSASLSRRLSTRQLSPRTEGIRDGSLHLRSVCSNSSGGSGVSFALPLFLHLFQAARDKRNPCCQRIVLVWAIRDPDRIIWIAEAVTHALWSISSGSAPDIDIRLYVTTAAEETQTFDGEECSSVATGPEVAAETVVCKDPNQAIARAEKMDPSATQRLLTAPRENLIYGRPDIEAILSDRDRRDSGISQRLLCSLMPLSFFHLQCAEPPSLRRACAPL</sequence>
<dbReference type="GO" id="GO:0005886">
    <property type="term" value="C:plasma membrane"/>
    <property type="evidence" value="ECO:0007669"/>
    <property type="project" value="TreeGrafter"/>
</dbReference>
<organism evidence="4 5">
    <name type="scientific">Mycena venus</name>
    <dbReference type="NCBI Taxonomy" id="2733690"/>
    <lineage>
        <taxon>Eukaryota</taxon>
        <taxon>Fungi</taxon>
        <taxon>Dikarya</taxon>
        <taxon>Basidiomycota</taxon>
        <taxon>Agaricomycotina</taxon>
        <taxon>Agaricomycetes</taxon>
        <taxon>Agaricomycetidae</taxon>
        <taxon>Agaricales</taxon>
        <taxon>Marasmiineae</taxon>
        <taxon>Mycenaceae</taxon>
        <taxon>Mycena</taxon>
    </lineage>
</organism>
<dbReference type="GO" id="GO:0015677">
    <property type="term" value="P:copper ion import"/>
    <property type="evidence" value="ECO:0007669"/>
    <property type="project" value="TreeGrafter"/>
</dbReference>
<dbReference type="OrthoDB" id="4494341at2759"/>
<dbReference type="PANTHER" id="PTHR32361:SF9">
    <property type="entry name" value="FERRIC REDUCTASE TRANSMEMBRANE COMPONENT 3-RELATED"/>
    <property type="match status" value="1"/>
</dbReference>
<dbReference type="Proteomes" id="UP000620124">
    <property type="component" value="Unassembled WGS sequence"/>
</dbReference>
<dbReference type="InterPro" id="IPR051410">
    <property type="entry name" value="Ferric/Cupric_Reductase"/>
</dbReference>
<gene>
    <name evidence="4" type="ORF">MVEN_02325700</name>
</gene>
<evidence type="ECO:0000256" key="1">
    <source>
        <dbReference type="ARBA" id="ARBA00022448"/>
    </source>
</evidence>
<keyword evidence="2" id="KW-0560">Oxidoreductase</keyword>
<dbReference type="EMBL" id="JACAZI010000028">
    <property type="protein sequence ID" value="KAF7333695.1"/>
    <property type="molecule type" value="Genomic_DNA"/>
</dbReference>
<dbReference type="GO" id="GO:0000293">
    <property type="term" value="F:ferric-chelate reductase activity"/>
    <property type="evidence" value="ECO:0007669"/>
    <property type="project" value="TreeGrafter"/>
</dbReference>
<evidence type="ECO:0000313" key="5">
    <source>
        <dbReference type="Proteomes" id="UP000620124"/>
    </source>
</evidence>
<dbReference type="InterPro" id="IPR039261">
    <property type="entry name" value="FNR_nucleotide-bd"/>
</dbReference>
<evidence type="ECO:0000313" key="4">
    <source>
        <dbReference type="EMBL" id="KAF7333695.1"/>
    </source>
</evidence>